<sequence>MDRPRPPPIRKGLPATGFRPPRAGRPILPPHAQQDIAPIYLYLSLIPILLLIGVGLAGLGLGRLRNRNEERKKRLLEEFGWKEEVVKEEREEPKEGMRNRKQKPVTVKQAQDKPLIVGFWHPYCNAGGGGERVLWTAISWVQSTHPEGRVLSVVYTGDYPESSREEILHKVRARFDISLDPSSIHFIALPSRHVISDSYWRRFTLLGQSMGSVWLALQGLVTGKDALWPDIFVDTMGYAFTLPLVSVLSGNSVPLGSYIHYPVISTDMLRRVRERRVEGTNQQGISASRWRTCGKLLYYRIFTQFYAVALMFSNVTMTNSSWTQNHISNLLQLGRNTYLSSSLNFDRRSSSPNADPTNVLDERGAFVNDPPRIVYPPCDTEEFLRLGKLDARKPVMVSLAQFRPEKDHAKQVEALALLFERHPEWRGKGVRLVLMGSCRNEEDEKRIRGLEELADRLGVREYTEFVVNAPFSEIVQRLGEASIGLNTMVDEHFGISVVEFMAAGLIPLAHASAGPLLDIITPTTSGARTGFHGTDASSFADRMHEILSLPPKEQEAIRRAARDKAQEAFARDVFERGWKEAWVRLVEMKVRKR</sequence>
<comment type="caution">
    <text evidence="1">The sequence shown here is derived from an EMBL/GenBank/DDBJ whole genome shotgun (WGS) entry which is preliminary data.</text>
</comment>
<name>A0ACC2W568_9TREE</name>
<dbReference type="Proteomes" id="UP001230649">
    <property type="component" value="Unassembled WGS sequence"/>
</dbReference>
<protein>
    <submittedName>
        <fullName evidence="1">Uncharacterized protein</fullName>
    </submittedName>
</protein>
<gene>
    <name evidence="1" type="ORF">QFC20_004254</name>
</gene>
<reference evidence="1" key="1">
    <citation type="submission" date="2023-04" db="EMBL/GenBank/DDBJ databases">
        <title>Draft Genome sequencing of Naganishia species isolated from polar environments using Oxford Nanopore Technology.</title>
        <authorList>
            <person name="Leo P."/>
            <person name="Venkateswaran K."/>
        </authorList>
    </citation>
    <scope>NUCLEOTIDE SEQUENCE</scope>
    <source>
        <strain evidence="1">MNA-CCFEE 5262</strain>
    </source>
</reference>
<keyword evidence="2" id="KW-1185">Reference proteome</keyword>
<evidence type="ECO:0000313" key="1">
    <source>
        <dbReference type="EMBL" id="KAJ9105767.1"/>
    </source>
</evidence>
<dbReference type="EMBL" id="JASBWS010000047">
    <property type="protein sequence ID" value="KAJ9105767.1"/>
    <property type="molecule type" value="Genomic_DNA"/>
</dbReference>
<proteinExistence type="predicted"/>
<accession>A0ACC2W568</accession>
<evidence type="ECO:0000313" key="2">
    <source>
        <dbReference type="Proteomes" id="UP001230649"/>
    </source>
</evidence>
<organism evidence="1 2">
    <name type="scientific">Naganishia adeliensis</name>
    <dbReference type="NCBI Taxonomy" id="92952"/>
    <lineage>
        <taxon>Eukaryota</taxon>
        <taxon>Fungi</taxon>
        <taxon>Dikarya</taxon>
        <taxon>Basidiomycota</taxon>
        <taxon>Agaricomycotina</taxon>
        <taxon>Tremellomycetes</taxon>
        <taxon>Filobasidiales</taxon>
        <taxon>Filobasidiaceae</taxon>
        <taxon>Naganishia</taxon>
    </lineage>
</organism>